<protein>
    <submittedName>
        <fullName evidence="1">Uncharacterized protein</fullName>
    </submittedName>
</protein>
<accession>A0ABN9XB45</accession>
<keyword evidence="2" id="KW-1185">Reference proteome</keyword>
<dbReference type="Proteomes" id="UP001189429">
    <property type="component" value="Unassembled WGS sequence"/>
</dbReference>
<gene>
    <name evidence="1" type="ORF">PCOR1329_LOCUS74193</name>
</gene>
<comment type="caution">
    <text evidence="1">The sequence shown here is derived from an EMBL/GenBank/DDBJ whole genome shotgun (WGS) entry which is preliminary data.</text>
</comment>
<name>A0ABN9XB45_9DINO</name>
<sequence length="140" mass="16092">MHGCTCSKQPRIASRLLRCTMSVQESSKNHQEGTIPHIETSLEPSPTNLEDGFSERVHFSLYCTAVYDSHPQDLSTAWLHVQFETNYVITSKKKQCTGCTSNLRQIMGSVLEKHQYTGDSTREILLWRTKDRGQRMELWS</sequence>
<reference evidence="1" key="1">
    <citation type="submission" date="2023-10" db="EMBL/GenBank/DDBJ databases">
        <authorList>
            <person name="Chen Y."/>
            <person name="Shah S."/>
            <person name="Dougan E. K."/>
            <person name="Thang M."/>
            <person name="Chan C."/>
        </authorList>
    </citation>
    <scope>NUCLEOTIDE SEQUENCE [LARGE SCALE GENOMIC DNA]</scope>
</reference>
<proteinExistence type="predicted"/>
<dbReference type="EMBL" id="CAUYUJ010020041">
    <property type="protein sequence ID" value="CAK0895451.1"/>
    <property type="molecule type" value="Genomic_DNA"/>
</dbReference>
<evidence type="ECO:0000313" key="1">
    <source>
        <dbReference type="EMBL" id="CAK0895451.1"/>
    </source>
</evidence>
<organism evidence="1 2">
    <name type="scientific">Prorocentrum cordatum</name>
    <dbReference type="NCBI Taxonomy" id="2364126"/>
    <lineage>
        <taxon>Eukaryota</taxon>
        <taxon>Sar</taxon>
        <taxon>Alveolata</taxon>
        <taxon>Dinophyceae</taxon>
        <taxon>Prorocentrales</taxon>
        <taxon>Prorocentraceae</taxon>
        <taxon>Prorocentrum</taxon>
    </lineage>
</organism>
<evidence type="ECO:0000313" key="2">
    <source>
        <dbReference type="Proteomes" id="UP001189429"/>
    </source>
</evidence>